<dbReference type="GO" id="GO:0006508">
    <property type="term" value="P:proteolysis"/>
    <property type="evidence" value="ECO:0007669"/>
    <property type="project" value="UniProtKB-KW"/>
</dbReference>
<keyword evidence="11" id="KW-1185">Reference proteome</keyword>
<dbReference type="SUPFAM" id="SSF117892">
    <property type="entry name" value="Band 7/SPFH domain"/>
    <property type="match status" value="1"/>
</dbReference>
<evidence type="ECO:0000256" key="3">
    <source>
        <dbReference type="ARBA" id="ARBA00022692"/>
    </source>
</evidence>
<feature type="region of interest" description="Disordered" evidence="8">
    <location>
        <begin position="136"/>
        <end position="156"/>
    </location>
</feature>
<keyword evidence="4" id="KW-1133">Transmembrane helix</keyword>
<comment type="caution">
    <text evidence="10">The sequence shown here is derived from an EMBL/GenBank/DDBJ whole genome shotgun (WGS) entry which is preliminary data.</text>
</comment>
<dbReference type="SMART" id="SM00244">
    <property type="entry name" value="PHB"/>
    <property type="match status" value="1"/>
</dbReference>
<comment type="subunit">
    <text evidence="6">HflC and HflK may interact to form a multimeric complex.</text>
</comment>
<dbReference type="InterPro" id="IPR036013">
    <property type="entry name" value="Band_7/SPFH_dom_sf"/>
</dbReference>
<evidence type="ECO:0000256" key="7">
    <source>
        <dbReference type="SAM" id="Coils"/>
    </source>
</evidence>
<dbReference type="Pfam" id="PF01145">
    <property type="entry name" value="Band_7"/>
    <property type="match status" value="1"/>
</dbReference>
<keyword evidence="10" id="KW-0645">Protease</keyword>
<sequence length="379" mass="41007">MPWNPRGGGGGGPWGGGGGNGPWGRPGGGPGGGGIPGGPDIEEFIRKGQEKLRRAFPGHGGVGGGQGLMALAVLAFAAWAFTGIYKVSPDEQGVVMRFGKWVDTTEPGLHYRLPYPIDTVLLPKVTKVNQLQLGYRSTGDSRGERGSTSRNVPEESRMLTGDENIVEADAAVFWRIKDAGKFLFNVRDPEATVKVAAESSLREVIGRNPIQAALSDKREQIAIQAQEELQKLLDTYGAGIHVQQVQLQKVDPPGAVIDAFNDVQRARADQERARNEAEAYRNDIIPRARGEVERITQEAQAYREQVVDLAQGDAKRFTSLYGAYKLAEDVTARRLYIETMEDVLKNATKIIIDPSAKGGQGVVPYLPLPEIRKNAGGAK</sequence>
<evidence type="ECO:0000256" key="8">
    <source>
        <dbReference type="SAM" id="MobiDB-lite"/>
    </source>
</evidence>
<evidence type="ECO:0000256" key="2">
    <source>
        <dbReference type="ARBA" id="ARBA00006971"/>
    </source>
</evidence>
<reference evidence="10 11" key="1">
    <citation type="submission" date="2017-11" db="EMBL/GenBank/DDBJ databases">
        <title>Draft genome sequence of magnetotactic bacterium Magnetospirillum kuznetsovii LBB-42.</title>
        <authorList>
            <person name="Grouzdev D.S."/>
            <person name="Rysina M.S."/>
            <person name="Baslerov R.V."/>
            <person name="Koziaeva V."/>
        </authorList>
    </citation>
    <scope>NUCLEOTIDE SEQUENCE [LARGE SCALE GENOMIC DNA]</scope>
    <source>
        <strain evidence="10 11">LBB-42</strain>
    </source>
</reference>
<dbReference type="GO" id="GO:0008233">
    <property type="term" value="F:peptidase activity"/>
    <property type="evidence" value="ECO:0007669"/>
    <property type="project" value="UniProtKB-KW"/>
</dbReference>
<dbReference type="InterPro" id="IPR001107">
    <property type="entry name" value="Band_7"/>
</dbReference>
<keyword evidence="10" id="KW-0378">Hydrolase</keyword>
<dbReference type="PANTHER" id="PTHR43327">
    <property type="entry name" value="STOMATIN-LIKE PROTEIN 2, MITOCHONDRIAL"/>
    <property type="match status" value="1"/>
</dbReference>
<evidence type="ECO:0000256" key="5">
    <source>
        <dbReference type="ARBA" id="ARBA00023136"/>
    </source>
</evidence>
<feature type="compositionally biased region" description="Gly residues" evidence="8">
    <location>
        <begin position="1"/>
        <end position="37"/>
    </location>
</feature>
<evidence type="ECO:0000313" key="11">
    <source>
        <dbReference type="Proteomes" id="UP000251075"/>
    </source>
</evidence>
<dbReference type="Proteomes" id="UP000251075">
    <property type="component" value="Unassembled WGS sequence"/>
</dbReference>
<protein>
    <recommendedName>
        <fullName evidence="6">Protein HflK</fullName>
    </recommendedName>
</protein>
<evidence type="ECO:0000256" key="6">
    <source>
        <dbReference type="RuleBase" id="RU364113"/>
    </source>
</evidence>
<feature type="coiled-coil region" evidence="7">
    <location>
        <begin position="263"/>
        <end position="305"/>
    </location>
</feature>
<feature type="domain" description="Band 7" evidence="9">
    <location>
        <begin position="82"/>
        <end position="264"/>
    </location>
</feature>
<dbReference type="CDD" id="cd03404">
    <property type="entry name" value="SPFH_HflK"/>
    <property type="match status" value="1"/>
</dbReference>
<keyword evidence="3" id="KW-0812">Transmembrane</keyword>
<evidence type="ECO:0000313" key="10">
    <source>
        <dbReference type="EMBL" id="RAU21323.1"/>
    </source>
</evidence>
<dbReference type="AlphaFoldDB" id="A0A364NW96"/>
<dbReference type="PANTHER" id="PTHR43327:SF2">
    <property type="entry name" value="MODULATOR OF FTSH PROTEASE HFLK"/>
    <property type="match status" value="1"/>
</dbReference>
<dbReference type="RefSeq" id="WP_112145835.1">
    <property type="nucleotide sequence ID" value="NZ_PGTO01000011.1"/>
</dbReference>
<accession>A0A364NW96</accession>
<keyword evidence="7" id="KW-0175">Coiled coil</keyword>
<dbReference type="GO" id="GO:0016020">
    <property type="term" value="C:membrane"/>
    <property type="evidence" value="ECO:0007669"/>
    <property type="project" value="UniProtKB-SubCell"/>
</dbReference>
<dbReference type="InterPro" id="IPR010201">
    <property type="entry name" value="HflK"/>
</dbReference>
<dbReference type="InterPro" id="IPR050710">
    <property type="entry name" value="Band7/mec-2_domain"/>
</dbReference>
<dbReference type="EMBL" id="PGTO01000011">
    <property type="protein sequence ID" value="RAU21323.1"/>
    <property type="molecule type" value="Genomic_DNA"/>
</dbReference>
<dbReference type="Gene3D" id="3.30.479.30">
    <property type="entry name" value="Band 7 domain"/>
    <property type="match status" value="1"/>
</dbReference>
<proteinExistence type="inferred from homology"/>
<comment type="subcellular location">
    <subcellularLocation>
        <location evidence="1">Membrane</location>
        <topology evidence="1">Single-pass membrane protein</topology>
    </subcellularLocation>
</comment>
<gene>
    <name evidence="10" type="primary">hflK</name>
    <name evidence="10" type="ORF">CU669_14230</name>
</gene>
<keyword evidence="5" id="KW-0472">Membrane</keyword>
<evidence type="ECO:0000256" key="1">
    <source>
        <dbReference type="ARBA" id="ARBA00004167"/>
    </source>
</evidence>
<comment type="function">
    <text evidence="6">HflC and HflK could encode or regulate a protease.</text>
</comment>
<feature type="region of interest" description="Disordered" evidence="8">
    <location>
        <begin position="1"/>
        <end position="41"/>
    </location>
</feature>
<feature type="compositionally biased region" description="Basic and acidic residues" evidence="8">
    <location>
        <begin position="139"/>
        <end position="156"/>
    </location>
</feature>
<dbReference type="OrthoDB" id="9779595at2"/>
<evidence type="ECO:0000256" key="4">
    <source>
        <dbReference type="ARBA" id="ARBA00022989"/>
    </source>
</evidence>
<organism evidence="10 11">
    <name type="scientific">Paramagnetospirillum kuznetsovii</name>
    <dbReference type="NCBI Taxonomy" id="2053833"/>
    <lineage>
        <taxon>Bacteria</taxon>
        <taxon>Pseudomonadati</taxon>
        <taxon>Pseudomonadota</taxon>
        <taxon>Alphaproteobacteria</taxon>
        <taxon>Rhodospirillales</taxon>
        <taxon>Magnetospirillaceae</taxon>
        <taxon>Paramagnetospirillum</taxon>
    </lineage>
</organism>
<evidence type="ECO:0000259" key="9">
    <source>
        <dbReference type="SMART" id="SM00244"/>
    </source>
</evidence>
<comment type="similarity">
    <text evidence="2 6">Belongs to the band 7/mec-2 family. HflK subfamily.</text>
</comment>
<name>A0A364NW96_9PROT</name>
<dbReference type="NCBIfam" id="TIGR01933">
    <property type="entry name" value="hflK"/>
    <property type="match status" value="1"/>
</dbReference>